<comment type="caution">
    <text evidence="11">The sequence shown here is derived from an EMBL/GenBank/DDBJ whole genome shotgun (WGS) entry which is preliminary data.</text>
</comment>
<keyword evidence="4" id="KW-0964">Secreted</keyword>
<dbReference type="Proteomes" id="UP000770015">
    <property type="component" value="Unassembled WGS sequence"/>
</dbReference>
<evidence type="ECO:0000256" key="1">
    <source>
        <dbReference type="ARBA" id="ARBA00004589"/>
    </source>
</evidence>
<keyword evidence="7" id="KW-1015">Disulfide bond</keyword>
<keyword evidence="5" id="KW-0325">Glycoprotein</keyword>
<evidence type="ECO:0000256" key="3">
    <source>
        <dbReference type="ARBA" id="ARBA00010031"/>
    </source>
</evidence>
<feature type="domain" description="CFEM" evidence="10">
    <location>
        <begin position="34"/>
        <end position="106"/>
    </location>
</feature>
<evidence type="ECO:0000256" key="8">
    <source>
        <dbReference type="ARBA" id="ARBA00023288"/>
    </source>
</evidence>
<proteinExistence type="inferred from homology"/>
<evidence type="ECO:0000256" key="6">
    <source>
        <dbReference type="ARBA" id="ARBA00022729"/>
    </source>
</evidence>
<comment type="subcellular location">
    <subcellularLocation>
        <location evidence="1">Membrane</location>
        <topology evidence="1">Lipid-anchor</topology>
        <topology evidence="1">GPI-anchor</topology>
    </subcellularLocation>
    <subcellularLocation>
        <location evidence="2">Secreted</location>
    </subcellularLocation>
</comment>
<keyword evidence="5" id="KW-0472">Membrane</keyword>
<comment type="similarity">
    <text evidence="3">Belongs to the RBT5 family.</text>
</comment>
<organism evidence="11 12">
    <name type="scientific">Plectosphaerella plurivora</name>
    <dbReference type="NCBI Taxonomy" id="936078"/>
    <lineage>
        <taxon>Eukaryota</taxon>
        <taxon>Fungi</taxon>
        <taxon>Dikarya</taxon>
        <taxon>Ascomycota</taxon>
        <taxon>Pezizomycotina</taxon>
        <taxon>Sordariomycetes</taxon>
        <taxon>Hypocreomycetidae</taxon>
        <taxon>Glomerellales</taxon>
        <taxon>Plectosphaerellaceae</taxon>
        <taxon>Plectosphaerella</taxon>
    </lineage>
</organism>
<dbReference type="EMBL" id="JAGSXJ010000024">
    <property type="protein sequence ID" value="KAH6676154.1"/>
    <property type="molecule type" value="Genomic_DNA"/>
</dbReference>
<reference evidence="11" key="1">
    <citation type="journal article" date="2021" name="Nat. Commun.">
        <title>Genetic determinants of endophytism in the Arabidopsis root mycobiome.</title>
        <authorList>
            <person name="Mesny F."/>
            <person name="Miyauchi S."/>
            <person name="Thiergart T."/>
            <person name="Pickel B."/>
            <person name="Atanasova L."/>
            <person name="Karlsson M."/>
            <person name="Huettel B."/>
            <person name="Barry K.W."/>
            <person name="Haridas S."/>
            <person name="Chen C."/>
            <person name="Bauer D."/>
            <person name="Andreopoulos W."/>
            <person name="Pangilinan J."/>
            <person name="LaButti K."/>
            <person name="Riley R."/>
            <person name="Lipzen A."/>
            <person name="Clum A."/>
            <person name="Drula E."/>
            <person name="Henrissat B."/>
            <person name="Kohler A."/>
            <person name="Grigoriev I.V."/>
            <person name="Martin F.M."/>
            <person name="Hacquard S."/>
        </authorList>
    </citation>
    <scope>NUCLEOTIDE SEQUENCE</scope>
    <source>
        <strain evidence="11">MPI-SDFR-AT-0117</strain>
    </source>
</reference>
<evidence type="ECO:0000313" key="11">
    <source>
        <dbReference type="EMBL" id="KAH6676154.1"/>
    </source>
</evidence>
<dbReference type="GO" id="GO:0005576">
    <property type="term" value="C:extracellular region"/>
    <property type="evidence" value="ECO:0007669"/>
    <property type="project" value="UniProtKB-SubCell"/>
</dbReference>
<keyword evidence="8" id="KW-0449">Lipoprotein</keyword>
<dbReference type="GO" id="GO:0098552">
    <property type="term" value="C:side of membrane"/>
    <property type="evidence" value="ECO:0007669"/>
    <property type="project" value="UniProtKB-KW"/>
</dbReference>
<dbReference type="OrthoDB" id="2019572at2759"/>
<dbReference type="InterPro" id="IPR008427">
    <property type="entry name" value="Extracellular_membr_CFEM_dom"/>
</dbReference>
<evidence type="ECO:0000313" key="12">
    <source>
        <dbReference type="Proteomes" id="UP000770015"/>
    </source>
</evidence>
<evidence type="ECO:0000259" key="10">
    <source>
        <dbReference type="SMART" id="SM00747"/>
    </source>
</evidence>
<evidence type="ECO:0000256" key="2">
    <source>
        <dbReference type="ARBA" id="ARBA00004613"/>
    </source>
</evidence>
<keyword evidence="6 9" id="KW-0732">Signal</keyword>
<gene>
    <name evidence="11" type="ORF">F5X68DRAFT_214084</name>
</gene>
<accession>A0A9P8V5A3</accession>
<sequence>MKNTVFLLAGGLAAMVTAQELSDCSVSFFAPPRPSFVTDSSQRQCLDNMLGLAAELECDSQLQGDVLLDCLCRKQNYAYGVVDCTAQSCSQEESLVAVQAAKNECNRKAIPPPMSLDPCSYTLQALASTGRPSSPPP</sequence>
<keyword evidence="5" id="KW-0336">GPI-anchor</keyword>
<evidence type="ECO:0000256" key="5">
    <source>
        <dbReference type="ARBA" id="ARBA00022622"/>
    </source>
</evidence>
<evidence type="ECO:0000256" key="7">
    <source>
        <dbReference type="ARBA" id="ARBA00023157"/>
    </source>
</evidence>
<feature type="signal peptide" evidence="9">
    <location>
        <begin position="1"/>
        <end position="18"/>
    </location>
</feature>
<protein>
    <recommendedName>
        <fullName evidence="10">CFEM domain-containing protein</fullName>
    </recommendedName>
</protein>
<dbReference type="AlphaFoldDB" id="A0A9P8V5A3"/>
<feature type="chain" id="PRO_5040379452" description="CFEM domain-containing protein" evidence="9">
    <location>
        <begin position="19"/>
        <end position="137"/>
    </location>
</feature>
<dbReference type="SMART" id="SM00747">
    <property type="entry name" value="CFEM"/>
    <property type="match status" value="1"/>
</dbReference>
<keyword evidence="12" id="KW-1185">Reference proteome</keyword>
<evidence type="ECO:0000256" key="9">
    <source>
        <dbReference type="SAM" id="SignalP"/>
    </source>
</evidence>
<dbReference type="Pfam" id="PF05730">
    <property type="entry name" value="CFEM"/>
    <property type="match status" value="1"/>
</dbReference>
<evidence type="ECO:0000256" key="4">
    <source>
        <dbReference type="ARBA" id="ARBA00022525"/>
    </source>
</evidence>
<name>A0A9P8V5A3_9PEZI</name>